<dbReference type="GO" id="GO:0003985">
    <property type="term" value="F:acetyl-CoA C-acetyltransferase activity"/>
    <property type="evidence" value="ECO:0007669"/>
    <property type="project" value="UniProtKB-EC"/>
</dbReference>
<accession>A0A852Z6J3</accession>
<dbReference type="Pfam" id="PF02803">
    <property type="entry name" value="Thiolase_C"/>
    <property type="match status" value="1"/>
</dbReference>
<dbReference type="FunFam" id="3.40.47.10:FF:000010">
    <property type="entry name" value="Acetyl-CoA acetyltransferase (Thiolase)"/>
    <property type="match status" value="1"/>
</dbReference>
<keyword evidence="12" id="KW-1185">Reference proteome</keyword>
<protein>
    <recommendedName>
        <fullName evidence="6">Probable acetyl-CoA acetyltransferase</fullName>
        <ecNumber evidence="2">2.3.1.9</ecNumber>
    </recommendedName>
    <alternativeName>
        <fullName evidence="5">Acetoacetyl-CoA thiolase</fullName>
    </alternativeName>
</protein>
<comment type="caution">
    <text evidence="11">The sequence shown here is derived from an EMBL/GenBank/DDBJ whole genome shotgun (WGS) entry which is preliminary data.</text>
</comment>
<evidence type="ECO:0000256" key="8">
    <source>
        <dbReference type="RuleBase" id="RU003557"/>
    </source>
</evidence>
<evidence type="ECO:0000256" key="5">
    <source>
        <dbReference type="ARBA" id="ARBA00030755"/>
    </source>
</evidence>
<dbReference type="Gene3D" id="3.40.47.10">
    <property type="match status" value="1"/>
</dbReference>
<dbReference type="PROSITE" id="PS00098">
    <property type="entry name" value="THIOLASE_1"/>
    <property type="match status" value="1"/>
</dbReference>
<dbReference type="Proteomes" id="UP000548304">
    <property type="component" value="Unassembled WGS sequence"/>
</dbReference>
<evidence type="ECO:0000256" key="4">
    <source>
        <dbReference type="ARBA" id="ARBA00023315"/>
    </source>
</evidence>
<feature type="domain" description="Thiolase N-terminal" evidence="9">
    <location>
        <begin position="5"/>
        <end position="262"/>
    </location>
</feature>
<feature type="active site" description="Proton acceptor" evidence="7">
    <location>
        <position position="380"/>
    </location>
</feature>
<dbReference type="PIRSF" id="PIRSF000429">
    <property type="entry name" value="Ac-CoA_Ac_transf"/>
    <property type="match status" value="1"/>
</dbReference>
<gene>
    <name evidence="11" type="ORF">FHR84_004358</name>
</gene>
<evidence type="ECO:0000259" key="9">
    <source>
        <dbReference type="Pfam" id="PF00108"/>
    </source>
</evidence>
<evidence type="ECO:0000256" key="3">
    <source>
        <dbReference type="ARBA" id="ARBA00022679"/>
    </source>
</evidence>
<keyword evidence="4 8" id="KW-0012">Acyltransferase</keyword>
<dbReference type="InterPro" id="IPR020616">
    <property type="entry name" value="Thiolase_N"/>
</dbReference>
<proteinExistence type="inferred from homology"/>
<dbReference type="PROSITE" id="PS00737">
    <property type="entry name" value="THIOLASE_2"/>
    <property type="match status" value="1"/>
</dbReference>
<feature type="active site" description="Acyl-thioester intermediate" evidence="7">
    <location>
        <position position="91"/>
    </location>
</feature>
<evidence type="ECO:0000313" key="11">
    <source>
        <dbReference type="EMBL" id="NYH80985.1"/>
    </source>
</evidence>
<reference evidence="11 12" key="1">
    <citation type="submission" date="2020-07" db="EMBL/GenBank/DDBJ databases">
        <title>Genomic Encyclopedia of Type Strains, Phase III (KMG-III): the genomes of soil and plant-associated and newly described type strains.</title>
        <authorList>
            <person name="Whitman W."/>
        </authorList>
    </citation>
    <scope>NUCLEOTIDE SEQUENCE [LARGE SCALE GENOMIC DNA]</scope>
    <source>
        <strain evidence="11 12">CECT 8576</strain>
    </source>
</reference>
<dbReference type="CDD" id="cd00751">
    <property type="entry name" value="thiolase"/>
    <property type="match status" value="1"/>
</dbReference>
<evidence type="ECO:0000313" key="12">
    <source>
        <dbReference type="Proteomes" id="UP000548304"/>
    </source>
</evidence>
<dbReference type="AlphaFoldDB" id="A0A852Z6J3"/>
<evidence type="ECO:0000256" key="1">
    <source>
        <dbReference type="ARBA" id="ARBA00010982"/>
    </source>
</evidence>
<dbReference type="Pfam" id="PF00108">
    <property type="entry name" value="Thiolase_N"/>
    <property type="match status" value="1"/>
</dbReference>
<dbReference type="InterPro" id="IPR020617">
    <property type="entry name" value="Thiolase_C"/>
</dbReference>
<evidence type="ECO:0000256" key="2">
    <source>
        <dbReference type="ARBA" id="ARBA00012705"/>
    </source>
</evidence>
<dbReference type="RefSeq" id="WP_179537290.1">
    <property type="nucleotide sequence ID" value="NZ_JACBYW010000011.1"/>
</dbReference>
<dbReference type="PANTHER" id="PTHR18919:SF107">
    <property type="entry name" value="ACETYL-COA ACETYLTRANSFERASE, CYTOSOLIC"/>
    <property type="match status" value="1"/>
</dbReference>
<dbReference type="InterPro" id="IPR020613">
    <property type="entry name" value="Thiolase_CS"/>
</dbReference>
<dbReference type="PROSITE" id="PS00099">
    <property type="entry name" value="THIOLASE_3"/>
    <property type="match status" value="1"/>
</dbReference>
<dbReference type="SUPFAM" id="SSF53901">
    <property type="entry name" value="Thiolase-like"/>
    <property type="match status" value="2"/>
</dbReference>
<dbReference type="EC" id="2.3.1.9" evidence="2"/>
<keyword evidence="3 8" id="KW-0808">Transferase</keyword>
<evidence type="ECO:0000256" key="6">
    <source>
        <dbReference type="ARBA" id="ARBA00040529"/>
    </source>
</evidence>
<dbReference type="NCBIfam" id="TIGR01930">
    <property type="entry name" value="AcCoA-C-Actrans"/>
    <property type="match status" value="1"/>
</dbReference>
<evidence type="ECO:0000259" key="10">
    <source>
        <dbReference type="Pfam" id="PF02803"/>
    </source>
</evidence>
<name>A0A852Z6J3_9ACTN</name>
<organism evidence="11 12">
    <name type="scientific">Actinopolyspora biskrensis</name>
    <dbReference type="NCBI Taxonomy" id="1470178"/>
    <lineage>
        <taxon>Bacteria</taxon>
        <taxon>Bacillati</taxon>
        <taxon>Actinomycetota</taxon>
        <taxon>Actinomycetes</taxon>
        <taxon>Actinopolysporales</taxon>
        <taxon>Actinopolysporaceae</taxon>
        <taxon>Actinopolyspora</taxon>
    </lineage>
</organism>
<feature type="domain" description="Thiolase C-terminal" evidence="10">
    <location>
        <begin position="271"/>
        <end position="392"/>
    </location>
</feature>
<sequence>MSNEVYVLDAVRTPVGRYGKGLAEVRPDDLAAHTVRALLDRSPELDPARVCDVLFGDANGAGEDNRNVARMAALLAGLPTGVPGATVNRLCGSGLEAVIEASRFVQTGDGDVVLAGGVESMSRAPWVLQKPERAYPRGHETLHSTTLGWRMVNPEMPPEWTISLGESAEVLADRYGITRADQDAFAARSHERAAAAWRDGLFADEVVPVPGTELTEDEGVRTDSSPDKLGKLKPVFRSGGTVTAGNSSPMNDGAAAVLLGSERGAEQAGAEPLARVVSRGVAAVDPDVFGIGPVEAARTALERAGIGWGDLSAVELNEAFAAQSLACLAEWPELDPEIVNQRGGAIAIGHPLGASGARILTTLAHQLRRSGGGWGLAAICIGVGQGLAVVLRA</sequence>
<evidence type="ECO:0000256" key="7">
    <source>
        <dbReference type="PIRSR" id="PIRSR000429-1"/>
    </source>
</evidence>
<dbReference type="InterPro" id="IPR016039">
    <property type="entry name" value="Thiolase-like"/>
</dbReference>
<dbReference type="InterPro" id="IPR002155">
    <property type="entry name" value="Thiolase"/>
</dbReference>
<comment type="similarity">
    <text evidence="1 8">Belongs to the thiolase-like superfamily. Thiolase family.</text>
</comment>
<dbReference type="InterPro" id="IPR020615">
    <property type="entry name" value="Thiolase_acyl_enz_int_AS"/>
</dbReference>
<dbReference type="PANTHER" id="PTHR18919">
    <property type="entry name" value="ACETYL-COA C-ACYLTRANSFERASE"/>
    <property type="match status" value="1"/>
</dbReference>
<feature type="active site" description="Proton acceptor" evidence="7">
    <location>
        <position position="350"/>
    </location>
</feature>
<dbReference type="EMBL" id="JACBYW010000011">
    <property type="protein sequence ID" value="NYH80985.1"/>
    <property type="molecule type" value="Genomic_DNA"/>
</dbReference>
<dbReference type="InterPro" id="IPR020610">
    <property type="entry name" value="Thiolase_AS"/>
</dbReference>